<keyword evidence="2" id="KW-1185">Reference proteome</keyword>
<comment type="caution">
    <text evidence="1">The sequence shown here is derived from an EMBL/GenBank/DDBJ whole genome shotgun (WGS) entry which is preliminary data.</text>
</comment>
<evidence type="ECO:0000313" key="2">
    <source>
        <dbReference type="Proteomes" id="UP001163321"/>
    </source>
</evidence>
<dbReference type="EMBL" id="CM047584">
    <property type="protein sequence ID" value="KAI9912281.1"/>
    <property type="molecule type" value="Genomic_DNA"/>
</dbReference>
<evidence type="ECO:0000313" key="1">
    <source>
        <dbReference type="EMBL" id="KAI9912281.1"/>
    </source>
</evidence>
<protein>
    <submittedName>
        <fullName evidence="1">Uncharacterized protein</fullName>
    </submittedName>
</protein>
<accession>A0ACC0W1R7</accession>
<sequence>MKRWRAGTSDRPIGDVGMDALGPSACAFTVASFLTVAYECCPKGPAMFDPLIEACPPSLEKEFESLMAVTKFCRWTFSLLEHSEDAKVILETAKCCCPIHTDTKREARKFTTQLDRCLLS</sequence>
<reference evidence="1 2" key="1">
    <citation type="journal article" date="2022" name="bioRxiv">
        <title>The genome of the oomycete Peronosclerospora sorghi, a cosmopolitan pathogen of maize and sorghum, is inflated with dispersed pseudogenes.</title>
        <authorList>
            <person name="Fletcher K."/>
            <person name="Martin F."/>
            <person name="Isakeit T."/>
            <person name="Cavanaugh K."/>
            <person name="Magill C."/>
            <person name="Michelmore R."/>
        </authorList>
    </citation>
    <scope>NUCLEOTIDE SEQUENCE [LARGE SCALE GENOMIC DNA]</scope>
    <source>
        <strain evidence="1">P6</strain>
    </source>
</reference>
<dbReference type="Proteomes" id="UP001163321">
    <property type="component" value="Chromosome 5"/>
</dbReference>
<gene>
    <name evidence="1" type="ORF">PsorP6_009102</name>
</gene>
<proteinExistence type="predicted"/>
<name>A0ACC0W1R7_9STRA</name>
<organism evidence="1 2">
    <name type="scientific">Peronosclerospora sorghi</name>
    <dbReference type="NCBI Taxonomy" id="230839"/>
    <lineage>
        <taxon>Eukaryota</taxon>
        <taxon>Sar</taxon>
        <taxon>Stramenopiles</taxon>
        <taxon>Oomycota</taxon>
        <taxon>Peronosporomycetes</taxon>
        <taxon>Peronosporales</taxon>
        <taxon>Peronosporaceae</taxon>
        <taxon>Peronosclerospora</taxon>
    </lineage>
</organism>